<gene>
    <name evidence="2" type="ORF">BXY39_0126</name>
</gene>
<dbReference type="InParanoid" id="A0A3M0CT80"/>
<evidence type="ECO:0008006" key="4">
    <source>
        <dbReference type="Google" id="ProtNLM"/>
    </source>
</evidence>
<feature type="region of interest" description="Disordered" evidence="1">
    <location>
        <begin position="79"/>
        <end position="104"/>
    </location>
</feature>
<sequence length="254" mass="27103">MLRTLQIDKRYNGPPASANGGYICGLMAEGISGPVNVALKAPPPLERDLTLEERDGGRRFLFDSGRLLAESAPDRLDLDVPLDRGNVGPDAGRRAPNRDSPPPDGGFVPFGGCFVCGENRSWGDGLNVFAKPIGGDDQVLAVWQPHVSFCHADGTVKPKYIWCALDCPGYMAVARGEPALLARMTGEILQPLDGRQPATVIGWSLDRDGQTGSSRKRRAGTAVFDGEGRLVAKAQALWVVVKPEMLAELEGAAA</sequence>
<accession>A0A3M0CT80</accession>
<keyword evidence="3" id="KW-1185">Reference proteome</keyword>
<name>A0A3M0CT80_9PROT</name>
<dbReference type="RefSeq" id="WP_121936914.1">
    <property type="nucleotide sequence ID" value="NZ_REFR01000002.1"/>
</dbReference>
<proteinExistence type="predicted"/>
<dbReference type="Gene3D" id="3.10.129.10">
    <property type="entry name" value="Hotdog Thioesterase"/>
    <property type="match status" value="1"/>
</dbReference>
<evidence type="ECO:0000313" key="3">
    <source>
        <dbReference type="Proteomes" id="UP000271227"/>
    </source>
</evidence>
<dbReference type="OrthoDB" id="5495835at2"/>
<dbReference type="SUPFAM" id="SSF54637">
    <property type="entry name" value="Thioesterase/thiol ester dehydrase-isomerase"/>
    <property type="match status" value="1"/>
</dbReference>
<dbReference type="AlphaFoldDB" id="A0A3M0CT80"/>
<dbReference type="Proteomes" id="UP000271227">
    <property type="component" value="Unassembled WGS sequence"/>
</dbReference>
<dbReference type="InterPro" id="IPR029069">
    <property type="entry name" value="HotDog_dom_sf"/>
</dbReference>
<dbReference type="EMBL" id="REFR01000002">
    <property type="protein sequence ID" value="RMB12702.1"/>
    <property type="molecule type" value="Genomic_DNA"/>
</dbReference>
<organism evidence="2 3">
    <name type="scientific">Eilatimonas milleporae</name>
    <dbReference type="NCBI Taxonomy" id="911205"/>
    <lineage>
        <taxon>Bacteria</taxon>
        <taxon>Pseudomonadati</taxon>
        <taxon>Pseudomonadota</taxon>
        <taxon>Alphaproteobacteria</taxon>
        <taxon>Kordiimonadales</taxon>
        <taxon>Kordiimonadaceae</taxon>
        <taxon>Eilatimonas</taxon>
    </lineage>
</organism>
<protein>
    <recommendedName>
        <fullName evidence="4">Thioesterase superfamily protein</fullName>
    </recommendedName>
</protein>
<reference evidence="2 3" key="1">
    <citation type="submission" date="2018-10" db="EMBL/GenBank/DDBJ databases">
        <title>Genomic Encyclopedia of Archaeal and Bacterial Type Strains, Phase II (KMG-II): from individual species to whole genera.</title>
        <authorList>
            <person name="Goeker M."/>
        </authorList>
    </citation>
    <scope>NUCLEOTIDE SEQUENCE [LARGE SCALE GENOMIC DNA]</scope>
    <source>
        <strain evidence="2 3">DSM 25217</strain>
    </source>
</reference>
<evidence type="ECO:0000313" key="2">
    <source>
        <dbReference type="EMBL" id="RMB12702.1"/>
    </source>
</evidence>
<comment type="caution">
    <text evidence="2">The sequence shown here is derived from an EMBL/GenBank/DDBJ whole genome shotgun (WGS) entry which is preliminary data.</text>
</comment>
<evidence type="ECO:0000256" key="1">
    <source>
        <dbReference type="SAM" id="MobiDB-lite"/>
    </source>
</evidence>